<evidence type="ECO:0000256" key="1">
    <source>
        <dbReference type="ARBA" id="ARBA00022448"/>
    </source>
</evidence>
<reference evidence="7 8" key="1">
    <citation type="journal article" date="2017" name="Front. Microbiol.">
        <title>New Insights into the Diversity of the Genus Faecalibacterium.</title>
        <authorList>
            <person name="Benevides L."/>
            <person name="Burman S."/>
            <person name="Martin R."/>
            <person name="Robert V."/>
            <person name="Thomas M."/>
            <person name="Miquel S."/>
            <person name="Chain F."/>
            <person name="Sokol H."/>
            <person name="Bermudez-Humaran L.G."/>
            <person name="Morrison M."/>
            <person name="Langella P."/>
            <person name="Azevedo V.A."/>
            <person name="Chatel J.M."/>
            <person name="Soares S."/>
        </authorList>
    </citation>
    <scope>NUCLEOTIDE SEQUENCE [LARGE SCALE GENOMIC DNA]</scope>
    <source>
        <strain evidence="7 8">CNCM I 4575</strain>
    </source>
</reference>
<evidence type="ECO:0000259" key="6">
    <source>
        <dbReference type="SMART" id="SM00900"/>
    </source>
</evidence>
<keyword evidence="1" id="KW-0813">Transport</keyword>
<keyword evidence="3" id="KW-0285">Flavoprotein</keyword>
<dbReference type="InterPro" id="IPR007329">
    <property type="entry name" value="FMN-bd"/>
</dbReference>
<dbReference type="GO" id="GO:0005886">
    <property type="term" value="C:plasma membrane"/>
    <property type="evidence" value="ECO:0007669"/>
    <property type="project" value="InterPro"/>
</dbReference>
<organism evidence="7 8">
    <name type="scientific">Faecalibacterium prausnitzii</name>
    <dbReference type="NCBI Taxonomy" id="853"/>
    <lineage>
        <taxon>Bacteria</taxon>
        <taxon>Bacillati</taxon>
        <taxon>Bacillota</taxon>
        <taxon>Clostridia</taxon>
        <taxon>Eubacteriales</taxon>
        <taxon>Oscillospiraceae</taxon>
        <taxon>Faecalibacterium</taxon>
    </lineage>
</organism>
<dbReference type="Proteomes" id="UP000220005">
    <property type="component" value="Unassembled WGS sequence"/>
</dbReference>
<dbReference type="PANTHER" id="PTHR36118">
    <property type="entry name" value="ION-TRANSLOCATING OXIDOREDUCTASE COMPLEX SUBUNIT G"/>
    <property type="match status" value="1"/>
</dbReference>
<dbReference type="PANTHER" id="PTHR36118:SF1">
    <property type="entry name" value="ION-TRANSLOCATING OXIDOREDUCTASE COMPLEX SUBUNIT G"/>
    <property type="match status" value="1"/>
</dbReference>
<comment type="caution">
    <text evidence="7">The sequence shown here is derived from an EMBL/GenBank/DDBJ whole genome shotgun (WGS) entry which is preliminary data.</text>
</comment>
<dbReference type="SMART" id="SM00900">
    <property type="entry name" value="FMN_bind"/>
    <property type="match status" value="1"/>
</dbReference>
<protein>
    <submittedName>
        <fullName evidence="7">Electron transporter RnfG</fullName>
    </submittedName>
</protein>
<keyword evidence="5" id="KW-0249">Electron transport</keyword>
<name>A0A2A7ANY1_9FIRM</name>
<evidence type="ECO:0000256" key="5">
    <source>
        <dbReference type="ARBA" id="ARBA00022982"/>
    </source>
</evidence>
<evidence type="ECO:0000256" key="4">
    <source>
        <dbReference type="ARBA" id="ARBA00022643"/>
    </source>
</evidence>
<keyword evidence="4" id="KW-0288">FMN</keyword>
<dbReference type="RefSeq" id="WP_097839827.1">
    <property type="nucleotide sequence ID" value="NZ_NMTY01000024.1"/>
</dbReference>
<dbReference type="InterPro" id="IPR010209">
    <property type="entry name" value="Ion_transpt_RnfG/RsxG"/>
</dbReference>
<keyword evidence="2" id="KW-0597">Phosphoprotein</keyword>
<evidence type="ECO:0000313" key="8">
    <source>
        <dbReference type="Proteomes" id="UP000220005"/>
    </source>
</evidence>
<dbReference type="EMBL" id="NMTY01000024">
    <property type="protein sequence ID" value="PDX80904.1"/>
    <property type="molecule type" value="Genomic_DNA"/>
</dbReference>
<dbReference type="Pfam" id="PF04205">
    <property type="entry name" value="FMN_bind"/>
    <property type="match status" value="1"/>
</dbReference>
<dbReference type="GO" id="GO:0022900">
    <property type="term" value="P:electron transport chain"/>
    <property type="evidence" value="ECO:0007669"/>
    <property type="project" value="InterPro"/>
</dbReference>
<dbReference type="GO" id="GO:0010181">
    <property type="term" value="F:FMN binding"/>
    <property type="evidence" value="ECO:0007669"/>
    <property type="project" value="InterPro"/>
</dbReference>
<proteinExistence type="predicted"/>
<dbReference type="AlphaFoldDB" id="A0A2A7ANY1"/>
<evidence type="ECO:0000313" key="7">
    <source>
        <dbReference type="EMBL" id="PDX80904.1"/>
    </source>
</evidence>
<evidence type="ECO:0000256" key="3">
    <source>
        <dbReference type="ARBA" id="ARBA00022630"/>
    </source>
</evidence>
<evidence type="ECO:0000256" key="2">
    <source>
        <dbReference type="ARBA" id="ARBA00022553"/>
    </source>
</evidence>
<gene>
    <name evidence="7" type="ORF">CGS58_10415</name>
</gene>
<sequence>MSKNSTWESTVKPVVVLSVIALIVSFLLALVNSFTAPIIEEHQKAATLAAYVDVMPTVASASDLDEVTGFTTENVAGVVKATDGSIAIKAEEKGFDGGILSVIMGFDTNGTVTGIWVDASTQTKGIGSNVANDSFLAQFDGMDGTQNITLGQGYDAYSGATISSKALFAAINDCINCYNELA</sequence>
<accession>A0A2A7ANY1</accession>
<feature type="domain" description="FMN-binding" evidence="6">
    <location>
        <begin position="94"/>
        <end position="178"/>
    </location>
</feature>
<dbReference type="GO" id="GO:0009055">
    <property type="term" value="F:electron transfer activity"/>
    <property type="evidence" value="ECO:0007669"/>
    <property type="project" value="InterPro"/>
</dbReference>